<dbReference type="AlphaFoldDB" id="A0A6P4EE18"/>
<evidence type="ECO:0000259" key="2">
    <source>
        <dbReference type="PROSITE" id="PS51465"/>
    </source>
</evidence>
<sequence>MISILMTLCLFLLSVQIEAQTRSGCPDICPAVYQPVCGKTLINGKSVKCEFSNGCFMGGSSCRHNIRWTKTSLKECVTTDPICRKLR</sequence>
<organism evidence="3">
    <name type="scientific">Drosophila rhopaloa</name>
    <name type="common">Fruit fly</name>
    <dbReference type="NCBI Taxonomy" id="1041015"/>
    <lineage>
        <taxon>Eukaryota</taxon>
        <taxon>Metazoa</taxon>
        <taxon>Ecdysozoa</taxon>
        <taxon>Arthropoda</taxon>
        <taxon>Hexapoda</taxon>
        <taxon>Insecta</taxon>
        <taxon>Pterygota</taxon>
        <taxon>Neoptera</taxon>
        <taxon>Endopterygota</taxon>
        <taxon>Diptera</taxon>
        <taxon>Brachycera</taxon>
        <taxon>Muscomorpha</taxon>
        <taxon>Ephydroidea</taxon>
        <taxon>Drosophilidae</taxon>
        <taxon>Drosophila</taxon>
        <taxon>Sophophora</taxon>
    </lineage>
</organism>
<feature type="chain" id="PRO_5028184833" evidence="1">
    <location>
        <begin position="20"/>
        <end position="87"/>
    </location>
</feature>
<feature type="domain" description="Kazal-like" evidence="2">
    <location>
        <begin position="19"/>
        <end position="78"/>
    </location>
</feature>
<evidence type="ECO:0000313" key="3">
    <source>
        <dbReference type="RefSeq" id="XP_016976350.1"/>
    </source>
</evidence>
<dbReference type="Gene3D" id="3.30.60.30">
    <property type="match status" value="1"/>
</dbReference>
<evidence type="ECO:0000256" key="1">
    <source>
        <dbReference type="SAM" id="SignalP"/>
    </source>
</evidence>
<dbReference type="InterPro" id="IPR036058">
    <property type="entry name" value="Kazal_dom_sf"/>
</dbReference>
<dbReference type="SUPFAM" id="SSF100895">
    <property type="entry name" value="Kazal-type serine protease inhibitors"/>
    <property type="match status" value="1"/>
</dbReference>
<feature type="signal peptide" evidence="1">
    <location>
        <begin position="1"/>
        <end position="19"/>
    </location>
</feature>
<dbReference type="InterPro" id="IPR002350">
    <property type="entry name" value="Kazal_dom"/>
</dbReference>
<reference evidence="3" key="1">
    <citation type="submission" date="2025-08" db="UniProtKB">
        <authorList>
            <consortium name="RefSeq"/>
        </authorList>
    </citation>
    <scope>IDENTIFICATION</scope>
</reference>
<dbReference type="PROSITE" id="PS51465">
    <property type="entry name" value="KAZAL_2"/>
    <property type="match status" value="1"/>
</dbReference>
<name>A0A6P4EE18_DRORH</name>
<gene>
    <name evidence="3" type="primary">LOC108042537</name>
</gene>
<protein>
    <submittedName>
        <fullName evidence="3">Enhancer of split M1 protein</fullName>
    </submittedName>
</protein>
<proteinExistence type="predicted"/>
<keyword evidence="1" id="KW-0732">Signal</keyword>
<dbReference type="RefSeq" id="XP_016976350.1">
    <property type="nucleotide sequence ID" value="XM_017120861.1"/>
</dbReference>
<accession>A0A6P4EE18</accession>